<evidence type="ECO:0000313" key="2">
    <source>
        <dbReference type="EMBL" id="GBP85773.1"/>
    </source>
</evidence>
<name>A0A4C1ZF38_EUMVA</name>
<feature type="compositionally biased region" description="Basic residues" evidence="1">
    <location>
        <begin position="90"/>
        <end position="99"/>
    </location>
</feature>
<sequence>MVLTERGRFVFLREFEVYCASPASPDAIDNLRPLKWRSNLIPEKSPVNGQPPFARRRTLPPIRNPGRVTFRITPTSLQSGAVKHLESNPKHHSTRRRPMSLHTSGLLPKNLKRHLVQKQPLPPNRQSRFTTLQRVGGNFPSLPQPRKGR</sequence>
<protein>
    <submittedName>
        <fullName evidence="2">Uncharacterized protein</fullName>
    </submittedName>
</protein>
<keyword evidence="3" id="KW-1185">Reference proteome</keyword>
<dbReference type="AlphaFoldDB" id="A0A4C1ZF38"/>
<dbReference type="EMBL" id="BGZK01001759">
    <property type="protein sequence ID" value="GBP85773.1"/>
    <property type="molecule type" value="Genomic_DNA"/>
</dbReference>
<feature type="region of interest" description="Disordered" evidence="1">
    <location>
        <begin position="42"/>
        <end position="149"/>
    </location>
</feature>
<evidence type="ECO:0000256" key="1">
    <source>
        <dbReference type="SAM" id="MobiDB-lite"/>
    </source>
</evidence>
<accession>A0A4C1ZF38</accession>
<organism evidence="2 3">
    <name type="scientific">Eumeta variegata</name>
    <name type="common">Bagworm moth</name>
    <name type="synonym">Eumeta japonica</name>
    <dbReference type="NCBI Taxonomy" id="151549"/>
    <lineage>
        <taxon>Eukaryota</taxon>
        <taxon>Metazoa</taxon>
        <taxon>Ecdysozoa</taxon>
        <taxon>Arthropoda</taxon>
        <taxon>Hexapoda</taxon>
        <taxon>Insecta</taxon>
        <taxon>Pterygota</taxon>
        <taxon>Neoptera</taxon>
        <taxon>Endopterygota</taxon>
        <taxon>Lepidoptera</taxon>
        <taxon>Glossata</taxon>
        <taxon>Ditrysia</taxon>
        <taxon>Tineoidea</taxon>
        <taxon>Psychidae</taxon>
        <taxon>Oiketicinae</taxon>
        <taxon>Eumeta</taxon>
    </lineage>
</organism>
<feature type="compositionally biased region" description="Polar residues" evidence="1">
    <location>
        <begin position="124"/>
        <end position="133"/>
    </location>
</feature>
<gene>
    <name evidence="2" type="ORF">EVAR_84589_1</name>
</gene>
<reference evidence="2 3" key="1">
    <citation type="journal article" date="2019" name="Commun. Biol.">
        <title>The bagworm genome reveals a unique fibroin gene that provides high tensile strength.</title>
        <authorList>
            <person name="Kono N."/>
            <person name="Nakamura H."/>
            <person name="Ohtoshi R."/>
            <person name="Tomita M."/>
            <person name="Numata K."/>
            <person name="Arakawa K."/>
        </authorList>
    </citation>
    <scope>NUCLEOTIDE SEQUENCE [LARGE SCALE GENOMIC DNA]</scope>
</reference>
<comment type="caution">
    <text evidence="2">The sequence shown here is derived from an EMBL/GenBank/DDBJ whole genome shotgun (WGS) entry which is preliminary data.</text>
</comment>
<dbReference type="Proteomes" id="UP000299102">
    <property type="component" value="Unassembled WGS sequence"/>
</dbReference>
<evidence type="ECO:0000313" key="3">
    <source>
        <dbReference type="Proteomes" id="UP000299102"/>
    </source>
</evidence>
<proteinExistence type="predicted"/>